<protein>
    <submittedName>
        <fullName evidence="1">Uncharacterized protein</fullName>
    </submittedName>
</protein>
<name>X1CN95_9ZZZZ</name>
<gene>
    <name evidence="1" type="ORF">S01H4_34202</name>
</gene>
<accession>X1CN95</accession>
<dbReference type="AlphaFoldDB" id="X1CN95"/>
<comment type="caution">
    <text evidence="1">The sequence shown here is derived from an EMBL/GenBank/DDBJ whole genome shotgun (WGS) entry which is preliminary data.</text>
</comment>
<reference evidence="1" key="1">
    <citation type="journal article" date="2014" name="Front. Microbiol.">
        <title>High frequency of phylogenetically diverse reductive dehalogenase-homologous genes in deep subseafloor sedimentary metagenomes.</title>
        <authorList>
            <person name="Kawai M."/>
            <person name="Futagami T."/>
            <person name="Toyoda A."/>
            <person name="Takaki Y."/>
            <person name="Nishi S."/>
            <person name="Hori S."/>
            <person name="Arai W."/>
            <person name="Tsubouchi T."/>
            <person name="Morono Y."/>
            <person name="Uchiyama I."/>
            <person name="Ito T."/>
            <person name="Fujiyama A."/>
            <person name="Inagaki F."/>
            <person name="Takami H."/>
        </authorList>
    </citation>
    <scope>NUCLEOTIDE SEQUENCE</scope>
    <source>
        <strain evidence="1">Expedition CK06-06</strain>
    </source>
</reference>
<dbReference type="EMBL" id="BART01018085">
    <property type="protein sequence ID" value="GAG85716.1"/>
    <property type="molecule type" value="Genomic_DNA"/>
</dbReference>
<sequence>MLEDKHEVCIVAYKIPSTYENNNKVKVTYPIDLNKYKQEFEKYSFYLIPLEKKEFEDELILNNIHDKFIPDCIIGATFYPSFI</sequence>
<proteinExistence type="predicted"/>
<organism evidence="1">
    <name type="scientific">marine sediment metagenome</name>
    <dbReference type="NCBI Taxonomy" id="412755"/>
    <lineage>
        <taxon>unclassified sequences</taxon>
        <taxon>metagenomes</taxon>
        <taxon>ecological metagenomes</taxon>
    </lineage>
</organism>
<feature type="non-terminal residue" evidence="1">
    <location>
        <position position="83"/>
    </location>
</feature>
<evidence type="ECO:0000313" key="1">
    <source>
        <dbReference type="EMBL" id="GAG85716.1"/>
    </source>
</evidence>